<protein>
    <submittedName>
        <fullName evidence="11">J domain-containing protein</fullName>
    </submittedName>
</protein>
<keyword evidence="7" id="KW-1133">Transmembrane helix</keyword>
<dbReference type="PROSITE" id="PS50076">
    <property type="entry name" value="DNAJ_2"/>
    <property type="match status" value="1"/>
</dbReference>
<reference evidence="11" key="1">
    <citation type="submission" date="2016-06" db="UniProtKB">
        <authorList>
            <consortium name="WormBaseParasite"/>
        </authorList>
    </citation>
    <scope>IDENTIFICATION</scope>
</reference>
<dbReference type="InterPro" id="IPR051434">
    <property type="entry name" value="DnaJ_C_subfamily_member5"/>
</dbReference>
<evidence type="ECO:0000256" key="4">
    <source>
        <dbReference type="ARBA" id="ARBA00023186"/>
    </source>
</evidence>
<sequence length="279" mass="30789">MPPATDSRHSGSPSGSSSEPRPRRFTRQESSKGTHLYEVLGVPKNATDEDIKKAYRKLALRYHPDKNLEGDPEKTEKFKEINHANAILSNPSKRRLYDEYGEMGLRLAEQFGDDDTIMRLAFKPWFMVTFFSSKFLCSVAVYYLFRNIVLEISSISIMKKMTLFLKRIACAANLNGAPRYAFFENFMLDLKLDALAKRSILAELAPDFENEESDDSPTPVVTEQPRDGGASAAPSPEEVTSPKGPIPMPPPPTSSSNGEAKAASSGSPKNYGALGETGN</sequence>
<evidence type="ECO:0000256" key="6">
    <source>
        <dbReference type="SAM" id="MobiDB-lite"/>
    </source>
</evidence>
<reference evidence="9 10" key="2">
    <citation type="submission" date="2018-11" db="EMBL/GenBank/DDBJ databases">
        <authorList>
            <consortium name="Pathogen Informatics"/>
        </authorList>
    </citation>
    <scope>NUCLEOTIDE SEQUENCE [LARGE SCALE GENOMIC DNA]</scope>
</reference>
<name>A0A183UKB1_TOXCA</name>
<gene>
    <name evidence="9" type="ORF">TCNE_LOCUS8931</name>
</gene>
<dbReference type="Gene3D" id="1.10.287.110">
    <property type="entry name" value="DnaJ domain"/>
    <property type="match status" value="1"/>
</dbReference>
<evidence type="ECO:0000256" key="2">
    <source>
        <dbReference type="ARBA" id="ARBA00023136"/>
    </source>
</evidence>
<keyword evidence="2 7" id="KW-0472">Membrane</keyword>
<keyword evidence="3" id="KW-0564">Palmitate</keyword>
<dbReference type="WBParaSite" id="TCNE_0000893101-mRNA-1">
    <property type="protein sequence ID" value="TCNE_0000893101-mRNA-1"/>
    <property type="gene ID" value="TCNE_0000893101"/>
</dbReference>
<evidence type="ECO:0000256" key="3">
    <source>
        <dbReference type="ARBA" id="ARBA00023139"/>
    </source>
</evidence>
<comment type="subcellular location">
    <subcellularLocation>
        <location evidence="1">Membrane</location>
        <topology evidence="1">Lipid-anchor</topology>
    </subcellularLocation>
</comment>
<dbReference type="PANTHER" id="PTHR44027:SF7">
    <property type="entry name" value="DNAJ HOMOLOG SUBFAMILY C MEMBER 5 HOMOLOG"/>
    <property type="match status" value="1"/>
</dbReference>
<evidence type="ECO:0000259" key="8">
    <source>
        <dbReference type="PROSITE" id="PS50076"/>
    </source>
</evidence>
<dbReference type="InterPro" id="IPR001623">
    <property type="entry name" value="DnaJ_domain"/>
</dbReference>
<dbReference type="AlphaFoldDB" id="A0A183UKB1"/>
<keyword evidence="10" id="KW-1185">Reference proteome</keyword>
<feature type="compositionally biased region" description="Basic and acidic residues" evidence="6">
    <location>
        <begin position="20"/>
        <end position="32"/>
    </location>
</feature>
<dbReference type="SMART" id="SM00271">
    <property type="entry name" value="DnaJ"/>
    <property type="match status" value="1"/>
</dbReference>
<evidence type="ECO:0000256" key="7">
    <source>
        <dbReference type="SAM" id="Phobius"/>
    </source>
</evidence>
<dbReference type="GO" id="GO:0005737">
    <property type="term" value="C:cytoplasm"/>
    <property type="evidence" value="ECO:0007669"/>
    <property type="project" value="UniProtKB-ARBA"/>
</dbReference>
<dbReference type="PANTHER" id="PTHR44027">
    <property type="entry name" value="DNAJ HOMOLOG SUBFAMILY C MEMBER 5 HOMOLOG"/>
    <property type="match status" value="1"/>
</dbReference>
<feature type="compositionally biased region" description="Acidic residues" evidence="6">
    <location>
        <begin position="206"/>
        <end position="215"/>
    </location>
</feature>
<dbReference type="CDD" id="cd06257">
    <property type="entry name" value="DnaJ"/>
    <property type="match status" value="1"/>
</dbReference>
<dbReference type="GO" id="GO:1900073">
    <property type="term" value="P:regulation of neuromuscular synaptic transmission"/>
    <property type="evidence" value="ECO:0007669"/>
    <property type="project" value="TreeGrafter"/>
</dbReference>
<evidence type="ECO:0000313" key="11">
    <source>
        <dbReference type="WBParaSite" id="TCNE_0000893101-mRNA-1"/>
    </source>
</evidence>
<dbReference type="PRINTS" id="PR00625">
    <property type="entry name" value="JDOMAIN"/>
</dbReference>
<dbReference type="GO" id="GO:0016020">
    <property type="term" value="C:membrane"/>
    <property type="evidence" value="ECO:0007669"/>
    <property type="project" value="UniProtKB-SubCell"/>
</dbReference>
<evidence type="ECO:0000256" key="1">
    <source>
        <dbReference type="ARBA" id="ARBA00004635"/>
    </source>
</evidence>
<feature type="region of interest" description="Disordered" evidence="6">
    <location>
        <begin position="206"/>
        <end position="279"/>
    </location>
</feature>
<dbReference type="GO" id="GO:0061177">
    <property type="term" value="C:type Is terminal bouton"/>
    <property type="evidence" value="ECO:0007669"/>
    <property type="project" value="TreeGrafter"/>
</dbReference>
<dbReference type="EMBL" id="UYWY01020033">
    <property type="protein sequence ID" value="VDM40252.1"/>
    <property type="molecule type" value="Genomic_DNA"/>
</dbReference>
<keyword evidence="4" id="KW-0143">Chaperone</keyword>
<feature type="compositionally biased region" description="Pro residues" evidence="6">
    <location>
        <begin position="244"/>
        <end position="253"/>
    </location>
</feature>
<evidence type="ECO:0000256" key="5">
    <source>
        <dbReference type="ARBA" id="ARBA00023288"/>
    </source>
</evidence>
<keyword evidence="5" id="KW-0449">Lipoprotein</keyword>
<feature type="transmembrane region" description="Helical" evidence="7">
    <location>
        <begin position="125"/>
        <end position="145"/>
    </location>
</feature>
<dbReference type="Pfam" id="PF00226">
    <property type="entry name" value="DnaJ"/>
    <property type="match status" value="1"/>
</dbReference>
<dbReference type="Proteomes" id="UP000050794">
    <property type="component" value="Unassembled WGS sequence"/>
</dbReference>
<proteinExistence type="predicted"/>
<feature type="compositionally biased region" description="Low complexity" evidence="6">
    <location>
        <begin position="10"/>
        <end position="19"/>
    </location>
</feature>
<accession>A0A183UKB1</accession>
<dbReference type="PROSITE" id="PS00636">
    <property type="entry name" value="DNAJ_1"/>
    <property type="match status" value="1"/>
</dbReference>
<evidence type="ECO:0000313" key="10">
    <source>
        <dbReference type="Proteomes" id="UP000050794"/>
    </source>
</evidence>
<keyword evidence="7" id="KW-0812">Transmembrane</keyword>
<dbReference type="InterPro" id="IPR036869">
    <property type="entry name" value="J_dom_sf"/>
</dbReference>
<feature type="domain" description="J" evidence="8">
    <location>
        <begin position="35"/>
        <end position="101"/>
    </location>
</feature>
<dbReference type="SUPFAM" id="SSF46565">
    <property type="entry name" value="Chaperone J-domain"/>
    <property type="match status" value="1"/>
</dbReference>
<organism evidence="10 11">
    <name type="scientific">Toxocara canis</name>
    <name type="common">Canine roundworm</name>
    <dbReference type="NCBI Taxonomy" id="6265"/>
    <lineage>
        <taxon>Eukaryota</taxon>
        <taxon>Metazoa</taxon>
        <taxon>Ecdysozoa</taxon>
        <taxon>Nematoda</taxon>
        <taxon>Chromadorea</taxon>
        <taxon>Rhabditida</taxon>
        <taxon>Spirurina</taxon>
        <taxon>Ascaridomorpha</taxon>
        <taxon>Ascaridoidea</taxon>
        <taxon>Toxocaridae</taxon>
        <taxon>Toxocara</taxon>
    </lineage>
</organism>
<dbReference type="InterPro" id="IPR018253">
    <property type="entry name" value="DnaJ_domain_CS"/>
</dbReference>
<feature type="region of interest" description="Disordered" evidence="6">
    <location>
        <begin position="1"/>
        <end position="39"/>
    </location>
</feature>
<evidence type="ECO:0000313" key="9">
    <source>
        <dbReference type="EMBL" id="VDM40252.1"/>
    </source>
</evidence>